<dbReference type="GO" id="GO:0006793">
    <property type="term" value="P:phosphorus metabolic process"/>
    <property type="evidence" value="ECO:0007669"/>
    <property type="project" value="UniProtKB-ARBA"/>
</dbReference>
<evidence type="ECO:0000256" key="5">
    <source>
        <dbReference type="ARBA" id="ARBA00022963"/>
    </source>
</evidence>
<dbReference type="PROSITE" id="PS50035">
    <property type="entry name" value="PLD"/>
    <property type="match status" value="2"/>
</dbReference>
<gene>
    <name evidence="9" type="ORF">ACD_2C00130G0005</name>
</gene>
<feature type="domain" description="PLD phosphodiesterase" evidence="8">
    <location>
        <begin position="288"/>
        <end position="315"/>
    </location>
</feature>
<keyword evidence="6" id="KW-0443">Lipid metabolism</keyword>
<feature type="chain" id="PRO_5017460168" description="phospholipase D" evidence="7">
    <location>
        <begin position="23"/>
        <end position="347"/>
    </location>
</feature>
<dbReference type="Gene3D" id="3.30.870.10">
    <property type="entry name" value="Endonuclease Chain A"/>
    <property type="match status" value="2"/>
</dbReference>
<evidence type="ECO:0000256" key="3">
    <source>
        <dbReference type="ARBA" id="ARBA00012027"/>
    </source>
</evidence>
<proteinExistence type="inferred from homology"/>
<dbReference type="SUPFAM" id="SSF56024">
    <property type="entry name" value="Phospholipase D/nuclease"/>
    <property type="match status" value="2"/>
</dbReference>
<dbReference type="InterPro" id="IPR051406">
    <property type="entry name" value="PLD_domain"/>
</dbReference>
<reference evidence="9" key="1">
    <citation type="journal article" date="2012" name="Science">
        <title>Fermentation, hydrogen, and sulfur metabolism in multiple uncultivated bacterial phyla.</title>
        <authorList>
            <person name="Wrighton K.C."/>
            <person name="Thomas B.C."/>
            <person name="Sharon I."/>
            <person name="Miller C.S."/>
            <person name="Castelle C.J."/>
            <person name="VerBerkmoes N.C."/>
            <person name="Wilkins M.J."/>
            <person name="Hettich R.L."/>
            <person name="Lipton M.S."/>
            <person name="Williams K.H."/>
            <person name="Long P.E."/>
            <person name="Banfield J.F."/>
        </authorList>
    </citation>
    <scope>NUCLEOTIDE SEQUENCE [LARGE SCALE GENOMIC DNA]</scope>
</reference>
<dbReference type="EMBL" id="AMFJ01000130">
    <property type="protein sequence ID" value="EKE29654.1"/>
    <property type="molecule type" value="Genomic_DNA"/>
</dbReference>
<evidence type="ECO:0000256" key="6">
    <source>
        <dbReference type="ARBA" id="ARBA00023098"/>
    </source>
</evidence>
<evidence type="ECO:0000313" key="9">
    <source>
        <dbReference type="EMBL" id="EKE29654.1"/>
    </source>
</evidence>
<evidence type="ECO:0000256" key="4">
    <source>
        <dbReference type="ARBA" id="ARBA00022801"/>
    </source>
</evidence>
<evidence type="ECO:0000259" key="8">
    <source>
        <dbReference type="PROSITE" id="PS50035"/>
    </source>
</evidence>
<dbReference type="EC" id="3.1.4.4" evidence="3"/>
<dbReference type="SMART" id="SM00155">
    <property type="entry name" value="PLDc"/>
    <property type="match status" value="2"/>
</dbReference>
<dbReference type="InterPro" id="IPR025202">
    <property type="entry name" value="PLD-like_dom"/>
</dbReference>
<dbReference type="PANTHER" id="PTHR43856">
    <property type="entry name" value="CARDIOLIPIN HYDROLASE"/>
    <property type="match status" value="1"/>
</dbReference>
<feature type="domain" description="PLD phosphodiesterase" evidence="8">
    <location>
        <begin position="143"/>
        <end position="169"/>
    </location>
</feature>
<evidence type="ECO:0000256" key="2">
    <source>
        <dbReference type="ARBA" id="ARBA00008664"/>
    </source>
</evidence>
<dbReference type="AlphaFoldDB" id="K2GGY3"/>
<sequence>MKKLSVLLIALLLLLNSCSNEYIEYHSAQLYGHNSEKTVSKNDFFFNVENVQYREFEMSMTPDKKLLDVLISKIDNAKKRIYLEVYILTEKRIIKALKDAKSRWLDVKVILEKNVYWAWNINRKSSDTLTSSWVSVTFANNWNYRFTHTKLFLIDDEYVISTWNMSFSTFSTNMEIMLFGKDKKDLSILEEVIDKDIDWEKFVKCDDSLGISPSCPRSQFMNSLTSAKKSIYIYAETFDDPAIEALLIQKDKEWVDVRVLLGDVKKIKSNSAPLTRLKSSWINIIAPKKPYIHAKVFIIDWKFAYVWSINFSTNSIENNREIWIIFKNDSIIGKLQNEFLTNFSNKQ</sequence>
<dbReference type="PANTHER" id="PTHR43856:SF1">
    <property type="entry name" value="MITOCHONDRIAL CARDIOLIPIN HYDROLASE"/>
    <property type="match status" value="1"/>
</dbReference>
<keyword evidence="7" id="KW-0732">Signal</keyword>
<dbReference type="GO" id="GO:0016891">
    <property type="term" value="F:RNA endonuclease activity producing 5'-phosphomonoesters, hydrolytic mechanism"/>
    <property type="evidence" value="ECO:0007669"/>
    <property type="project" value="TreeGrafter"/>
</dbReference>
<organism evidence="9">
    <name type="scientific">uncultured bacterium</name>
    <name type="common">gcode 4</name>
    <dbReference type="NCBI Taxonomy" id="1234023"/>
    <lineage>
        <taxon>Bacteria</taxon>
        <taxon>environmental samples</taxon>
    </lineage>
</organism>
<comment type="similarity">
    <text evidence="2">Belongs to the phospholipase D family.</text>
</comment>
<dbReference type="Pfam" id="PF13091">
    <property type="entry name" value="PLDc_2"/>
    <property type="match status" value="2"/>
</dbReference>
<comment type="catalytic activity">
    <reaction evidence="1">
        <text>a 1,2-diacyl-sn-glycero-3-phosphocholine + H2O = a 1,2-diacyl-sn-glycero-3-phosphate + choline + H(+)</text>
        <dbReference type="Rhea" id="RHEA:14445"/>
        <dbReference type="ChEBI" id="CHEBI:15354"/>
        <dbReference type="ChEBI" id="CHEBI:15377"/>
        <dbReference type="ChEBI" id="CHEBI:15378"/>
        <dbReference type="ChEBI" id="CHEBI:57643"/>
        <dbReference type="ChEBI" id="CHEBI:58608"/>
        <dbReference type="EC" id="3.1.4.4"/>
    </reaction>
</comment>
<dbReference type="GO" id="GO:0016042">
    <property type="term" value="P:lipid catabolic process"/>
    <property type="evidence" value="ECO:0007669"/>
    <property type="project" value="UniProtKB-KW"/>
</dbReference>
<evidence type="ECO:0000256" key="7">
    <source>
        <dbReference type="SAM" id="SignalP"/>
    </source>
</evidence>
<dbReference type="InterPro" id="IPR001736">
    <property type="entry name" value="PLipase_D/transphosphatidylase"/>
</dbReference>
<comment type="caution">
    <text evidence="9">The sequence shown here is derived from an EMBL/GenBank/DDBJ whole genome shotgun (WGS) entry which is preliminary data.</text>
</comment>
<feature type="signal peptide" evidence="7">
    <location>
        <begin position="1"/>
        <end position="22"/>
    </location>
</feature>
<evidence type="ECO:0000256" key="1">
    <source>
        <dbReference type="ARBA" id="ARBA00000798"/>
    </source>
</evidence>
<dbReference type="GO" id="GO:0004630">
    <property type="term" value="F:phospholipase D activity"/>
    <property type="evidence" value="ECO:0007669"/>
    <property type="project" value="UniProtKB-EC"/>
</dbReference>
<keyword evidence="4" id="KW-0378">Hydrolase</keyword>
<keyword evidence="5" id="KW-0442">Lipid degradation</keyword>
<name>K2GGY3_9BACT</name>
<protein>
    <recommendedName>
        <fullName evidence="3">phospholipase D</fullName>
        <ecNumber evidence="3">3.1.4.4</ecNumber>
    </recommendedName>
</protein>
<accession>K2GGY3</accession>